<dbReference type="SMART" id="SM00382">
    <property type="entry name" value="AAA"/>
    <property type="match status" value="1"/>
</dbReference>
<reference evidence="5 6" key="1">
    <citation type="submission" date="2019-07" db="EMBL/GenBank/DDBJ databases">
        <title>Whole genome shotgun sequence of Sporosarcina luteola NBRC 105378.</title>
        <authorList>
            <person name="Hosoyama A."/>
            <person name="Uohara A."/>
            <person name="Ohji S."/>
            <person name="Ichikawa N."/>
        </authorList>
    </citation>
    <scope>NUCLEOTIDE SEQUENCE [LARGE SCALE GENOMIC DNA]</scope>
    <source>
        <strain evidence="5 6">NBRC 105378</strain>
    </source>
</reference>
<dbReference type="OrthoDB" id="2290519at2"/>
<accession>A0A511Z7M6</accession>
<evidence type="ECO:0000256" key="2">
    <source>
        <dbReference type="ARBA" id="ARBA00022741"/>
    </source>
</evidence>
<dbReference type="SUPFAM" id="SSF52540">
    <property type="entry name" value="P-loop containing nucleoside triphosphate hydrolases"/>
    <property type="match status" value="1"/>
</dbReference>
<dbReference type="PANTHER" id="PTHR42939:SF1">
    <property type="entry name" value="ABC TRANSPORTER ATP-BINDING PROTEIN ALBC-RELATED"/>
    <property type="match status" value="1"/>
</dbReference>
<dbReference type="Proteomes" id="UP000321901">
    <property type="component" value="Unassembled WGS sequence"/>
</dbReference>
<dbReference type="Gene3D" id="3.40.50.300">
    <property type="entry name" value="P-loop containing nucleotide triphosphate hydrolases"/>
    <property type="match status" value="1"/>
</dbReference>
<dbReference type="GO" id="GO:0005524">
    <property type="term" value="F:ATP binding"/>
    <property type="evidence" value="ECO:0007669"/>
    <property type="project" value="UniProtKB-KW"/>
</dbReference>
<keyword evidence="6" id="KW-1185">Reference proteome</keyword>
<evidence type="ECO:0000313" key="5">
    <source>
        <dbReference type="EMBL" id="GEN83424.1"/>
    </source>
</evidence>
<comment type="caution">
    <text evidence="5">The sequence shown here is derived from an EMBL/GenBank/DDBJ whole genome shotgun (WGS) entry which is preliminary data.</text>
</comment>
<dbReference type="InterPro" id="IPR003439">
    <property type="entry name" value="ABC_transporter-like_ATP-bd"/>
</dbReference>
<dbReference type="EMBL" id="BJYL01000022">
    <property type="protein sequence ID" value="GEN83424.1"/>
    <property type="molecule type" value="Genomic_DNA"/>
</dbReference>
<dbReference type="PROSITE" id="PS50893">
    <property type="entry name" value="ABC_TRANSPORTER_2"/>
    <property type="match status" value="1"/>
</dbReference>
<sequence>MSFILEAVQVNKEIDGRQILQNISLECSNDTRLLIRGKNGSGKSTLLKILAGITEPTSGKVEGSARKIGYVPEHFPENLRFKVKEYLLLTSSFQGGSKASIEKELIKLTQMFSLEPFLHTSLKVCSKGTRQKVGIIQALITKPDLLLLDEPLTGLDAESQQILIRLLREEQIPIIFTSHEEALVTNLAKEVLQIENGQIMIQIGKAASQKRIRVEYRMREDLKGLPVSQMHLDGNIAVFTVEGDVSDHVLRELLRKNCSILEVKELK</sequence>
<keyword evidence="3 5" id="KW-0067">ATP-binding</keyword>
<keyword evidence="2" id="KW-0547">Nucleotide-binding</keyword>
<evidence type="ECO:0000256" key="3">
    <source>
        <dbReference type="ARBA" id="ARBA00022840"/>
    </source>
</evidence>
<protein>
    <submittedName>
        <fullName evidence="5">ABC transporter ATP-binding protein</fullName>
    </submittedName>
</protein>
<dbReference type="Pfam" id="PF00005">
    <property type="entry name" value="ABC_tran"/>
    <property type="match status" value="1"/>
</dbReference>
<dbReference type="PANTHER" id="PTHR42939">
    <property type="entry name" value="ABC TRANSPORTER ATP-BINDING PROTEIN ALBC-RELATED"/>
    <property type="match status" value="1"/>
</dbReference>
<proteinExistence type="predicted"/>
<dbReference type="AlphaFoldDB" id="A0A511Z7M6"/>
<dbReference type="InterPro" id="IPR003593">
    <property type="entry name" value="AAA+_ATPase"/>
</dbReference>
<evidence type="ECO:0000256" key="1">
    <source>
        <dbReference type="ARBA" id="ARBA00022448"/>
    </source>
</evidence>
<evidence type="ECO:0000259" key="4">
    <source>
        <dbReference type="PROSITE" id="PS50893"/>
    </source>
</evidence>
<gene>
    <name evidence="5" type="ORF">SLU01_17360</name>
</gene>
<dbReference type="InterPro" id="IPR027417">
    <property type="entry name" value="P-loop_NTPase"/>
</dbReference>
<name>A0A511Z7M6_9BACL</name>
<feature type="domain" description="ABC transporter" evidence="4">
    <location>
        <begin position="5"/>
        <end position="221"/>
    </location>
</feature>
<organism evidence="5 6">
    <name type="scientific">Sporosarcina luteola</name>
    <dbReference type="NCBI Taxonomy" id="582850"/>
    <lineage>
        <taxon>Bacteria</taxon>
        <taxon>Bacillati</taxon>
        <taxon>Bacillota</taxon>
        <taxon>Bacilli</taxon>
        <taxon>Bacillales</taxon>
        <taxon>Caryophanaceae</taxon>
        <taxon>Sporosarcina</taxon>
    </lineage>
</organism>
<dbReference type="InterPro" id="IPR051782">
    <property type="entry name" value="ABC_Transporter_VariousFunc"/>
</dbReference>
<dbReference type="RefSeq" id="WP_147057337.1">
    <property type="nucleotide sequence ID" value="NZ_BJYL01000022.1"/>
</dbReference>
<keyword evidence="1" id="KW-0813">Transport</keyword>
<dbReference type="GO" id="GO:0016887">
    <property type="term" value="F:ATP hydrolysis activity"/>
    <property type="evidence" value="ECO:0007669"/>
    <property type="project" value="InterPro"/>
</dbReference>
<evidence type="ECO:0000313" key="6">
    <source>
        <dbReference type="Proteomes" id="UP000321901"/>
    </source>
</evidence>